<reference evidence="13 14" key="1">
    <citation type="submission" date="2019-06" db="EMBL/GenBank/DDBJ databases">
        <title>Sequencing the genomes of 1000 actinobacteria strains.</title>
        <authorList>
            <person name="Klenk H.-P."/>
        </authorList>
    </citation>
    <scope>NUCLEOTIDE SEQUENCE [LARGE SCALE GENOMIC DNA]</scope>
    <source>
        <strain evidence="13 14">DSM 41649</strain>
    </source>
</reference>
<dbReference type="CDD" id="cd09597">
    <property type="entry name" value="M4_TLP"/>
    <property type="match status" value="1"/>
</dbReference>
<accession>A0A561EZN4</accession>
<dbReference type="GO" id="GO:0046872">
    <property type="term" value="F:metal ion binding"/>
    <property type="evidence" value="ECO:0007669"/>
    <property type="project" value="UniProtKB-UniRule"/>
</dbReference>
<dbReference type="EC" id="3.4.24.-" evidence="9"/>
<dbReference type="PANTHER" id="PTHR33794:SF1">
    <property type="entry name" value="BACILLOLYSIN"/>
    <property type="match status" value="1"/>
</dbReference>
<keyword evidence="4" id="KW-0732">Signal</keyword>
<dbReference type="Proteomes" id="UP000318416">
    <property type="component" value="Unassembled WGS sequence"/>
</dbReference>
<dbReference type="GO" id="GO:0006508">
    <property type="term" value="P:proteolysis"/>
    <property type="evidence" value="ECO:0007669"/>
    <property type="project" value="UniProtKB-KW"/>
</dbReference>
<evidence type="ECO:0000259" key="11">
    <source>
        <dbReference type="Pfam" id="PF02868"/>
    </source>
</evidence>
<keyword evidence="2 9" id="KW-0645">Protease</keyword>
<evidence type="ECO:0000313" key="14">
    <source>
        <dbReference type="Proteomes" id="UP000318416"/>
    </source>
</evidence>
<comment type="cofactor">
    <cofactor evidence="9">
        <name>Zn(2+)</name>
        <dbReference type="ChEBI" id="CHEBI:29105"/>
    </cofactor>
</comment>
<feature type="active site" evidence="8">
    <location>
        <position position="369"/>
    </location>
</feature>
<dbReference type="PRINTS" id="PR00730">
    <property type="entry name" value="THERMOLYSIN"/>
</dbReference>
<evidence type="ECO:0000256" key="1">
    <source>
        <dbReference type="ARBA" id="ARBA00009388"/>
    </source>
</evidence>
<dbReference type="Gene3D" id="1.10.390.10">
    <property type="entry name" value="Neutral Protease Domain 2"/>
    <property type="match status" value="1"/>
</dbReference>
<dbReference type="Pfam" id="PF02868">
    <property type="entry name" value="Peptidase_M4_C"/>
    <property type="match status" value="1"/>
</dbReference>
<organism evidence="13 14">
    <name type="scientific">Kitasatospora atroaurantiaca</name>
    <dbReference type="NCBI Taxonomy" id="285545"/>
    <lineage>
        <taxon>Bacteria</taxon>
        <taxon>Bacillati</taxon>
        <taxon>Actinomycetota</taxon>
        <taxon>Actinomycetes</taxon>
        <taxon>Kitasatosporales</taxon>
        <taxon>Streptomycetaceae</taxon>
        <taxon>Kitasatospora</taxon>
    </lineage>
</organism>
<evidence type="ECO:0000256" key="4">
    <source>
        <dbReference type="ARBA" id="ARBA00022729"/>
    </source>
</evidence>
<dbReference type="Gene3D" id="3.10.170.10">
    <property type="match status" value="1"/>
</dbReference>
<evidence type="ECO:0000256" key="5">
    <source>
        <dbReference type="ARBA" id="ARBA00022801"/>
    </source>
</evidence>
<dbReference type="InterPro" id="IPR050728">
    <property type="entry name" value="Zinc_Metalloprotease_M4"/>
</dbReference>
<keyword evidence="6 9" id="KW-0862">Zinc</keyword>
<evidence type="ECO:0000256" key="3">
    <source>
        <dbReference type="ARBA" id="ARBA00022723"/>
    </source>
</evidence>
<evidence type="ECO:0000256" key="2">
    <source>
        <dbReference type="ARBA" id="ARBA00022670"/>
    </source>
</evidence>
<feature type="domain" description="Peptidase M4" evidence="10">
    <location>
        <begin position="221"/>
        <end position="376"/>
    </location>
</feature>
<feature type="domain" description="FTP" evidence="12">
    <location>
        <begin position="83"/>
        <end position="126"/>
    </location>
</feature>
<dbReference type="InterPro" id="IPR013856">
    <property type="entry name" value="Peptidase_M4_domain"/>
</dbReference>
<evidence type="ECO:0000259" key="12">
    <source>
        <dbReference type="Pfam" id="PF07504"/>
    </source>
</evidence>
<dbReference type="Gene3D" id="3.10.450.490">
    <property type="match status" value="1"/>
</dbReference>
<dbReference type="Pfam" id="PF01447">
    <property type="entry name" value="Peptidase_M4"/>
    <property type="match status" value="1"/>
</dbReference>
<dbReference type="GO" id="GO:0005576">
    <property type="term" value="C:extracellular region"/>
    <property type="evidence" value="ECO:0007669"/>
    <property type="project" value="UniProtKB-SubCell"/>
</dbReference>
<feature type="active site" description="Proton donor" evidence="8">
    <location>
        <position position="452"/>
    </location>
</feature>
<proteinExistence type="inferred from homology"/>
<dbReference type="PANTHER" id="PTHR33794">
    <property type="entry name" value="BACILLOLYSIN"/>
    <property type="match status" value="1"/>
</dbReference>
<dbReference type="InterPro" id="IPR001570">
    <property type="entry name" value="Peptidase_M4_C_domain"/>
</dbReference>
<dbReference type="InterPro" id="IPR023612">
    <property type="entry name" value="Peptidase_M4"/>
</dbReference>
<comment type="function">
    <text evidence="9">Extracellular zinc metalloprotease.</text>
</comment>
<evidence type="ECO:0000313" key="13">
    <source>
        <dbReference type="EMBL" id="TWE21052.1"/>
    </source>
</evidence>
<keyword evidence="14" id="KW-1185">Reference proteome</keyword>
<comment type="caution">
    <text evidence="13">The sequence shown here is derived from an EMBL/GenBank/DDBJ whole genome shotgun (WGS) entry which is preliminary data.</text>
</comment>
<dbReference type="InterPro" id="IPR006311">
    <property type="entry name" value="TAT_signal"/>
</dbReference>
<keyword evidence="7 9" id="KW-0482">Metalloprotease</keyword>
<evidence type="ECO:0000256" key="6">
    <source>
        <dbReference type="ARBA" id="ARBA00022833"/>
    </source>
</evidence>
<dbReference type="InterPro" id="IPR027268">
    <property type="entry name" value="Peptidase_M4/M1_CTD_sf"/>
</dbReference>
<dbReference type="PROSITE" id="PS51318">
    <property type="entry name" value="TAT"/>
    <property type="match status" value="1"/>
</dbReference>
<dbReference type="Pfam" id="PF07504">
    <property type="entry name" value="FTP"/>
    <property type="match status" value="1"/>
</dbReference>
<feature type="domain" description="Peptidase M4 C-terminal" evidence="11">
    <location>
        <begin position="379"/>
        <end position="549"/>
    </location>
</feature>
<evidence type="ECO:0000256" key="9">
    <source>
        <dbReference type="RuleBase" id="RU366073"/>
    </source>
</evidence>
<keyword evidence="5 9" id="KW-0378">Hydrolase</keyword>
<dbReference type="SUPFAM" id="SSF55486">
    <property type="entry name" value="Metalloproteases ('zincins'), catalytic domain"/>
    <property type="match status" value="1"/>
</dbReference>
<comment type="similarity">
    <text evidence="1 9">Belongs to the peptidase M4 family.</text>
</comment>
<dbReference type="OrthoDB" id="291295at2"/>
<dbReference type="AlphaFoldDB" id="A0A561EZN4"/>
<keyword evidence="3" id="KW-0479">Metal-binding</keyword>
<evidence type="ECO:0000256" key="8">
    <source>
        <dbReference type="PIRSR" id="PIRSR623612-1"/>
    </source>
</evidence>
<evidence type="ECO:0000256" key="7">
    <source>
        <dbReference type="ARBA" id="ARBA00023049"/>
    </source>
</evidence>
<dbReference type="InterPro" id="IPR011096">
    <property type="entry name" value="FTP_domain"/>
</dbReference>
<protein>
    <recommendedName>
        <fullName evidence="9">Neutral metalloproteinase</fullName>
        <ecNumber evidence="9">3.4.24.-</ecNumber>
    </recommendedName>
</protein>
<name>A0A561EZN4_9ACTN</name>
<dbReference type="GO" id="GO:0004222">
    <property type="term" value="F:metalloendopeptidase activity"/>
    <property type="evidence" value="ECO:0007669"/>
    <property type="project" value="UniProtKB-UniRule"/>
</dbReference>
<sequence>MFTAKLCSSYPAATRLEYRVSPTSSSRRRTLTAGALAAVAALVAAGVQTGSANAVSVRDAAIAHAKTNVSRNAELFGFGAGQDLQVKDVIVDADGIQHVRFDRTYQGLPVIGGDLVVHQDARGRLKDSSRAKGHSPVVKSTVPSIPAKAGAAHALSAVPGISAATSVPQLVVWAADGTARLAWQTTVSGLGKQGQPSGKIVVTDATTGEEIEQLDAEHEATGTGHSEYTGDISISTTQQADGTFALIDPVRGHTTKDAHNLSSSSVKASSGTLYTDADNLWGDGKKFSTDRATAAVDAHANTAWTYDYYKNTFGRSGIKNDGRGATVFVHVGTNWDNAQWSDACFCMMTGDGNGTTDPEQVDLDTMGHEMTHGVTSATANLRYSGESGGLNEATSDIFGTMVEWYANNAVDTPDYLFSDQSTPPWLRRFDKPSLDGRSADCWSTKVGRLDVHNSSGVGNHWFYLASEGSGTKTINGFTYNSPTCNSSTVTGIGNQKVAAIWYRALTVYMTSTTTYKGARAASLSAASDLYGTGSAEYNAIAAAWSAVNVS</sequence>
<evidence type="ECO:0000259" key="10">
    <source>
        <dbReference type="Pfam" id="PF01447"/>
    </source>
</evidence>
<gene>
    <name evidence="13" type="ORF">FB465_6219</name>
</gene>
<keyword evidence="9" id="KW-0964">Secreted</keyword>
<dbReference type="EMBL" id="VIVR01000001">
    <property type="protein sequence ID" value="TWE21052.1"/>
    <property type="molecule type" value="Genomic_DNA"/>
</dbReference>
<comment type="subcellular location">
    <subcellularLocation>
        <location evidence="9">Secreted</location>
    </subcellularLocation>
</comment>